<dbReference type="Proteomes" id="UP001172681">
    <property type="component" value="Unassembled WGS sequence"/>
</dbReference>
<reference evidence="2" key="1">
    <citation type="submission" date="2022-10" db="EMBL/GenBank/DDBJ databases">
        <title>Culturing micro-colonial fungi from biological soil crusts in the Mojave desert and describing Neophaeococcomyces mojavensis, and introducing the new genera and species Taxawa tesnikishii.</title>
        <authorList>
            <person name="Kurbessoian T."/>
            <person name="Stajich J.E."/>
        </authorList>
    </citation>
    <scope>NUCLEOTIDE SEQUENCE</scope>
    <source>
        <strain evidence="2">TK_35</strain>
    </source>
</reference>
<dbReference type="GO" id="GO:0007623">
    <property type="term" value="P:circadian rhythm"/>
    <property type="evidence" value="ECO:0007669"/>
    <property type="project" value="InterPro"/>
</dbReference>
<feature type="compositionally biased region" description="Polar residues" evidence="1">
    <location>
        <begin position="205"/>
        <end position="214"/>
    </location>
</feature>
<feature type="compositionally biased region" description="Polar residues" evidence="1">
    <location>
        <begin position="222"/>
        <end position="243"/>
    </location>
</feature>
<evidence type="ECO:0000313" key="3">
    <source>
        <dbReference type="Proteomes" id="UP001172681"/>
    </source>
</evidence>
<dbReference type="Pfam" id="PF09421">
    <property type="entry name" value="FRQ"/>
    <property type="match status" value="1"/>
</dbReference>
<feature type="compositionally biased region" description="Low complexity" evidence="1">
    <location>
        <begin position="602"/>
        <end position="620"/>
    </location>
</feature>
<dbReference type="EMBL" id="JAPDRN010000002">
    <property type="protein sequence ID" value="KAJ9646814.1"/>
    <property type="molecule type" value="Genomic_DNA"/>
</dbReference>
<feature type="compositionally biased region" description="Polar residues" evidence="1">
    <location>
        <begin position="528"/>
        <end position="543"/>
    </location>
</feature>
<comment type="caution">
    <text evidence="2">The sequence shown here is derived from an EMBL/GenBank/DDBJ whole genome shotgun (WGS) entry which is preliminary data.</text>
</comment>
<feature type="compositionally biased region" description="Acidic residues" evidence="1">
    <location>
        <begin position="819"/>
        <end position="830"/>
    </location>
</feature>
<sequence length="933" mass="102357">MPFAAKPSVPSPKRPFSSISGTHPRRTHASESISLPQSKKVKLAHDSDGSGSAESAPKTESSKLPVVGSRDSSSDQSAAHWFDRVNENVVSQQNKNVKHEDESPFYMAQQESYHAPAPLQSQADEIFGQQGQEESERDELRGVIDDLTVENKRLKTILKTWHTRPNPSSSLGPDRIIEVRMHGLPAERKRELEQLLKTFAHGLNNAESPSQPGSSLPMEKSLPSTERSLLTGQRPDQNNTDSGYASISGSGLNSSSGAARLSEPVSKSKKDKDIKNYLHDIPDSLFPQDTMSVSDSAKMILVVQRLEQLFTGNLAKPGEHSLPLQQQRISRAAAKADRAENRRQNRETRVEGLREARVLPPESRINFDSVEQEQLQTQSRGQTGRSAVSTSESPASSERPASPDQRPTRPLDLDIHRAQVAEENIRYLRHLGIASPQFGESPSQQQPWLYLNLLSSMAQLHTLNVTPAFVRKAIRQRSTMFELSKDGHRIRWKGDAMAPYLPDIQVSPDSAELRGSEDTTDEGGRQSGRGSNTSTMNELSMSLSDDKKLRKPGAAGLQLINSVSSSSNLAINQPSCKSMSTAFDYKPIVFKGKKNPLKAGNSYLDSSSSNGDFSPDSSDLAHALSRSSLKSKDDSREGLMTFFSNPYYCTDLSGDRSPINLRSLDPEDSREVLGMDKLPQSEDSIIRDVNACYYTARVDPALRAWPTECSDVKMAMKPIKTSGEDETQPLEFEASGIGGVRPEDNFAIDVKIARTKLKDSERREEGKGKSGLRGLDKYSYQLEKCMQLSLQPSRLPPPSYVFNNTSSSSSAEKGHFYEDSDSDTSEDDDSPAPGGLMWRWSSDSNERLMGDDGSDVSSSPGILEASRSRLIHPGVVAPGDHDYMINPGRTMSGSLAATVGASWSAKSNVELEPEPAVAEDELSSEMSVDEDSL</sequence>
<keyword evidence="3" id="KW-1185">Reference proteome</keyword>
<organism evidence="2 3">
    <name type="scientific">Knufia peltigerae</name>
    <dbReference type="NCBI Taxonomy" id="1002370"/>
    <lineage>
        <taxon>Eukaryota</taxon>
        <taxon>Fungi</taxon>
        <taxon>Dikarya</taxon>
        <taxon>Ascomycota</taxon>
        <taxon>Pezizomycotina</taxon>
        <taxon>Eurotiomycetes</taxon>
        <taxon>Chaetothyriomycetidae</taxon>
        <taxon>Chaetothyriales</taxon>
        <taxon>Trichomeriaceae</taxon>
        <taxon>Knufia</taxon>
    </lineage>
</organism>
<dbReference type="GO" id="GO:0005634">
    <property type="term" value="C:nucleus"/>
    <property type="evidence" value="ECO:0007669"/>
    <property type="project" value="InterPro"/>
</dbReference>
<dbReference type="GO" id="GO:0005737">
    <property type="term" value="C:cytoplasm"/>
    <property type="evidence" value="ECO:0007669"/>
    <property type="project" value="InterPro"/>
</dbReference>
<protein>
    <recommendedName>
        <fullName evidence="4">Frequency clock protein</fullName>
    </recommendedName>
</protein>
<dbReference type="AlphaFoldDB" id="A0AA39D4V8"/>
<evidence type="ECO:0000313" key="2">
    <source>
        <dbReference type="EMBL" id="KAJ9646814.1"/>
    </source>
</evidence>
<dbReference type="GO" id="GO:0006355">
    <property type="term" value="P:regulation of DNA-templated transcription"/>
    <property type="evidence" value="ECO:0007669"/>
    <property type="project" value="InterPro"/>
</dbReference>
<feature type="compositionally biased region" description="Low complexity" evidence="1">
    <location>
        <begin position="385"/>
        <end position="403"/>
    </location>
</feature>
<evidence type="ECO:0008006" key="4">
    <source>
        <dbReference type="Google" id="ProtNLM"/>
    </source>
</evidence>
<feature type="region of interest" description="Disordered" evidence="1">
    <location>
        <begin position="503"/>
        <end position="548"/>
    </location>
</feature>
<dbReference type="InterPro" id="IPR018554">
    <property type="entry name" value="FRQ"/>
</dbReference>
<feature type="region of interest" description="Disordered" evidence="1">
    <location>
        <begin position="317"/>
        <end position="410"/>
    </location>
</feature>
<feature type="compositionally biased region" description="Basic and acidic residues" evidence="1">
    <location>
        <begin position="334"/>
        <end position="357"/>
    </location>
</feature>
<feature type="compositionally biased region" description="Low complexity" evidence="1">
    <location>
        <begin position="245"/>
        <end position="262"/>
    </location>
</feature>
<evidence type="ECO:0000256" key="1">
    <source>
        <dbReference type="SAM" id="MobiDB-lite"/>
    </source>
</evidence>
<name>A0AA39D4V8_9EURO</name>
<feature type="region of interest" description="Disordered" evidence="1">
    <location>
        <begin position="203"/>
        <end position="274"/>
    </location>
</feature>
<feature type="region of interest" description="Disordered" evidence="1">
    <location>
        <begin position="1"/>
        <end position="85"/>
    </location>
</feature>
<accession>A0AA39D4V8</accession>
<gene>
    <name evidence="2" type="ORF">H2204_000506</name>
</gene>
<feature type="region of interest" description="Disordered" evidence="1">
    <location>
        <begin position="791"/>
        <end position="865"/>
    </location>
</feature>
<feature type="region of interest" description="Disordered" evidence="1">
    <location>
        <begin position="911"/>
        <end position="933"/>
    </location>
</feature>
<feature type="compositionally biased region" description="Polar residues" evidence="1">
    <location>
        <begin position="372"/>
        <end position="384"/>
    </location>
</feature>
<proteinExistence type="predicted"/>
<feature type="region of interest" description="Disordered" evidence="1">
    <location>
        <begin position="601"/>
        <end position="620"/>
    </location>
</feature>